<evidence type="ECO:0000256" key="7">
    <source>
        <dbReference type="ARBA" id="ARBA00023242"/>
    </source>
</evidence>
<keyword evidence="11" id="KW-1185">Reference proteome</keyword>
<feature type="compositionally biased region" description="Low complexity" evidence="8">
    <location>
        <begin position="328"/>
        <end position="340"/>
    </location>
</feature>
<feature type="region of interest" description="Disordered" evidence="8">
    <location>
        <begin position="565"/>
        <end position="588"/>
    </location>
</feature>
<feature type="region of interest" description="Disordered" evidence="8">
    <location>
        <begin position="299"/>
        <end position="340"/>
    </location>
</feature>
<accession>A0A3B3SXZ5</accession>
<evidence type="ECO:0000256" key="1">
    <source>
        <dbReference type="ARBA" id="ARBA00004324"/>
    </source>
</evidence>
<evidence type="ECO:0000313" key="10">
    <source>
        <dbReference type="Ensembl" id="ENSPKIP00000035260.1"/>
    </source>
</evidence>
<keyword evidence="3" id="KW-0914">Notch signaling pathway</keyword>
<organism evidence="10 11">
    <name type="scientific">Paramormyrops kingsleyae</name>
    <dbReference type="NCBI Taxonomy" id="1676925"/>
    <lineage>
        <taxon>Eukaryota</taxon>
        <taxon>Metazoa</taxon>
        <taxon>Chordata</taxon>
        <taxon>Craniata</taxon>
        <taxon>Vertebrata</taxon>
        <taxon>Euteleostomi</taxon>
        <taxon>Actinopterygii</taxon>
        <taxon>Neopterygii</taxon>
        <taxon>Teleostei</taxon>
        <taxon>Osteoglossocephala</taxon>
        <taxon>Osteoglossomorpha</taxon>
        <taxon>Osteoglossiformes</taxon>
        <taxon>Mormyridae</taxon>
        <taxon>Paramormyrops</taxon>
    </lineage>
</organism>
<dbReference type="GO" id="GO:0007221">
    <property type="term" value="P:positive regulation of transcription of Notch receptor target"/>
    <property type="evidence" value="ECO:0007669"/>
    <property type="project" value="InterPro"/>
</dbReference>
<dbReference type="GO" id="GO:0016607">
    <property type="term" value="C:nuclear speck"/>
    <property type="evidence" value="ECO:0007669"/>
    <property type="project" value="UniProtKB-SubCell"/>
</dbReference>
<protein>
    <recommendedName>
        <fullName evidence="9">Neurogenic mastermind-like N-terminal domain-containing protein</fullName>
    </recommendedName>
</protein>
<evidence type="ECO:0000256" key="4">
    <source>
        <dbReference type="ARBA" id="ARBA00023015"/>
    </source>
</evidence>
<feature type="region of interest" description="Disordered" evidence="8">
    <location>
        <begin position="37"/>
        <end position="110"/>
    </location>
</feature>
<dbReference type="PANTHER" id="PTHR15692:SF9">
    <property type="entry name" value="MASTERMIND-LIKE PROTEIN 2"/>
    <property type="match status" value="1"/>
</dbReference>
<feature type="compositionally biased region" description="Low complexity" evidence="8">
    <location>
        <begin position="80"/>
        <end position="89"/>
    </location>
</feature>
<dbReference type="CTD" id="84441"/>
<dbReference type="KEGG" id="pki:111841421"/>
<dbReference type="OrthoDB" id="9908492at2759"/>
<dbReference type="RefSeq" id="XP_023662913.1">
    <property type="nucleotide sequence ID" value="XM_023807145.2"/>
</dbReference>
<name>A0A3B3SXZ5_9TELE</name>
<feature type="domain" description="Neurogenic mastermind-like N-terminal" evidence="9">
    <location>
        <begin position="16"/>
        <end position="76"/>
    </location>
</feature>
<dbReference type="Gene3D" id="6.10.250.970">
    <property type="match status" value="1"/>
</dbReference>
<dbReference type="AlphaFoldDB" id="A0A3B3SXZ5"/>
<feature type="region of interest" description="Disordered" evidence="8">
    <location>
        <begin position="170"/>
        <end position="189"/>
    </location>
</feature>
<sequence length="746" mass="79545">MGDAAPPQPPASAFVPRLHGAIVERLRARIALCRRHHSSCESRYQRGQAENSDREHESTLHLLSIVQQGSGSRKVKGSRASAQQQAESSGRLNGEQKPQSGAGAEPRSSTRIALHGTLRRKIEGHPPEYNPKLNRLSGEVLSSVYKRLCVEGNALGDPGYVFGDEPATSGNHLMGHSMSRKDSDRTSQGIGECRDLFSLTLKEMKKEPEEVHSCGSAVGGGGGVVFGFKEECGGQIDPDLQELFDELTKSVPPLSDPDFEKILKQDDSFSLDLDGAGSLAVGEPCPPMQKVIKVEYSPGYVQDPGGSPGPDFPMAASSSTSRGAPITAGSSQDSQGSSGASRGLAAWLQVSHAEQLKQMAANQVPAMLHVRQQGALCWPPELSTTLGLAAGCQSGSRTQGPPLAPLNESLVELSRHGGPSFKDCNRSDSVSLRGSMMAAPQRKQQHSIAAQSQNPPGHFRNQHLPIPVSPGLAQKRLTGLHLQPDQQRQEKMNVPDHLACHLSNPPPDYKQPRANLAEVVQTNHYSGDISASSPQTPLSTVSTLSGFYGNHLLVCQDAKVTASSSSKRYTSGPEYHQGAYGRPTNMNRLEQQGDPLRPVTREGPMGHRGDTMVTNSMAASTAGWDLPPVPRAFPDMRHGNFESHPFSHIAMAMLPVNGLPVGAAREPVPRVSQVHSLTTGGRFSGPGNTHGRHSGSQSLNFLPDGDGVGPGGSAESDFIDSLLKSGSGNDDWMKDINLDEILGGHT</sequence>
<dbReference type="InterPro" id="IPR046370">
    <property type="entry name" value="MAML_N_sf"/>
</dbReference>
<feature type="region of interest" description="Disordered" evidence="8">
    <location>
        <begin position="678"/>
        <end position="714"/>
    </location>
</feature>
<evidence type="ECO:0000259" key="9">
    <source>
        <dbReference type="SMART" id="SM01275"/>
    </source>
</evidence>
<proteinExistence type="inferred from homology"/>
<comment type="subcellular location">
    <subcellularLocation>
        <location evidence="1">Nucleus speckle</location>
    </subcellularLocation>
</comment>
<reference evidence="10" key="1">
    <citation type="submission" date="2025-08" db="UniProtKB">
        <authorList>
            <consortium name="Ensembl"/>
        </authorList>
    </citation>
    <scope>IDENTIFICATION</scope>
</reference>
<evidence type="ECO:0000256" key="8">
    <source>
        <dbReference type="SAM" id="MobiDB-lite"/>
    </source>
</evidence>
<evidence type="ECO:0000313" key="11">
    <source>
        <dbReference type="Proteomes" id="UP000261540"/>
    </source>
</evidence>
<comment type="similarity">
    <text evidence="2">Belongs to the mastermind family.</text>
</comment>
<reference evidence="10" key="2">
    <citation type="submission" date="2025-09" db="UniProtKB">
        <authorList>
            <consortium name="Ensembl"/>
        </authorList>
    </citation>
    <scope>IDENTIFICATION</scope>
</reference>
<dbReference type="SMART" id="SM01275">
    <property type="entry name" value="MamL-1"/>
    <property type="match status" value="1"/>
</dbReference>
<dbReference type="Proteomes" id="UP000261540">
    <property type="component" value="Unplaced"/>
</dbReference>
<dbReference type="STRING" id="1676925.ENSPKIP00000035260"/>
<dbReference type="Ensembl" id="ENSPKIT00000016188.1">
    <property type="protein sequence ID" value="ENSPKIP00000035260.1"/>
    <property type="gene ID" value="ENSPKIG00000014288.1"/>
</dbReference>
<dbReference type="InterPro" id="IPR046369">
    <property type="entry name" value="MAML1-3"/>
</dbReference>
<evidence type="ECO:0000256" key="2">
    <source>
        <dbReference type="ARBA" id="ARBA00008081"/>
    </source>
</evidence>
<dbReference type="GO" id="GO:0003713">
    <property type="term" value="F:transcription coactivator activity"/>
    <property type="evidence" value="ECO:0007669"/>
    <property type="project" value="InterPro"/>
</dbReference>
<dbReference type="PANTHER" id="PTHR15692">
    <property type="entry name" value="MASTERMIND-LIKE"/>
    <property type="match status" value="1"/>
</dbReference>
<dbReference type="GeneTree" id="ENSGT00950000183201"/>
<keyword evidence="5" id="KW-0010">Activator</keyword>
<dbReference type="Pfam" id="PF09596">
    <property type="entry name" value="MamL-1"/>
    <property type="match status" value="1"/>
</dbReference>
<evidence type="ECO:0000256" key="5">
    <source>
        <dbReference type="ARBA" id="ARBA00023159"/>
    </source>
</evidence>
<keyword evidence="7" id="KW-0539">Nucleus</keyword>
<dbReference type="GeneID" id="111841421"/>
<keyword evidence="4" id="KW-0805">Transcription regulation</keyword>
<dbReference type="InterPro" id="IPR019082">
    <property type="entry name" value="Mastermind-like_N"/>
</dbReference>
<keyword evidence="6" id="KW-0804">Transcription</keyword>
<evidence type="ECO:0000256" key="3">
    <source>
        <dbReference type="ARBA" id="ARBA00022976"/>
    </source>
</evidence>
<evidence type="ECO:0000256" key="6">
    <source>
        <dbReference type="ARBA" id="ARBA00023163"/>
    </source>
</evidence>